<dbReference type="Proteomes" id="UP000053244">
    <property type="component" value="Unassembled WGS sequence"/>
</dbReference>
<keyword evidence="1" id="KW-0732">Signal</keyword>
<dbReference type="InterPro" id="IPR006558">
    <property type="entry name" value="LamG-like"/>
</dbReference>
<evidence type="ECO:0000313" key="5">
    <source>
        <dbReference type="EMBL" id="KUL31534.1"/>
    </source>
</evidence>
<feature type="region of interest" description="Disordered" evidence="3">
    <location>
        <begin position="1"/>
        <end position="22"/>
    </location>
</feature>
<evidence type="ECO:0000256" key="1">
    <source>
        <dbReference type="ARBA" id="ARBA00022729"/>
    </source>
</evidence>
<keyword evidence="6" id="KW-1185">Reference proteome</keyword>
<dbReference type="InterPro" id="IPR013517">
    <property type="entry name" value="FG-GAP"/>
</dbReference>
<sequence>MSAATTPTSTLSANPDGTLTLSQATMPVRKNIGGEWKSLDPTLKLEADGRIAPATAVGDLHLSAGGSGPFATLADGTHELQLTLPFALPTPTLSGPTATYRNVLPGVDLTVTANTQGGLSQTLVVADAKAAANPALKNIALATKTRGITLKADAAGNLIGTDAHKNVIVTAPTPTMWDSTPPAKTEATVIDPVRGARVNAETGSPVASSFREPGIGAKVKPLKVTVTKNKISLTPAAALLSDPNAKWPVYIDPAIGWGASKSGYAVVGSANPDRNYWKNSPSNTVDLQSGNDPDSSDVRRTLLSFPFNASLLKSAKIYKAALNVTETWSYSCNATPVDVYAPPTKDLTSANATWNYWENSLGTLNDQVNVAKGYSDDCKPGAVGFDISKAINTSISAGNTSQTFIIKADNEASQSGWKRWNSSNPTIEVTFDHTPDQPTGLHTSPITACSGDTIGDGDIKLYAKFSDPDTTGGSLTATFTVWKDSDKTVVKTGTLTGQANPSTTTSFIVPRLWMEQIAGVTTTPGSGTPTAFSWKATVAQNSLTSKDSGTCHYTFDPSRQHAPYVTPPADGASKIGTEATFKVNYLAPGQTLPTGQVAPTEYQYQINGGLVGTVAADPLGNATFKAKPTRYVNNVTVTSVSPGNNFGGTASETFTSGPAAVAVDGDLTGDGTPDLVTAGGVGDIPSGVWLASGTGTATSSVKTLAANLGIYGNGSTSTKASAFNGAQIITGAFSGNGLQDILYYYPADPDVPGSGGILAGNGDGSPINANVNSSQYTINSTALLDDNGGIPRILANAGASYHGAEPDNGFPDLIGISGTSEIGYQLAYYHSIGAPGVFQVPVALLPNAAPDDTSNWAAWDIASAQRVDGSTDLFLWNRATGALHRWSGLDFTTDGASSQLTYDDTTLANGTTSTFNKGVQATLRAADINHDGSTDLWSTTPTGAVTAWLTASSNTITAQTPQTLTTASHYWPLNDVGQEGAVVTTTEDIVGTLDGTGLTGANGNTGDLFDPDVAFNGKTGAITAGHAIKTDSDFSISVWANPATLGQTVISESGTNGALFKIYTASDGSWSFAMARSDAPAASVVWDEAKSPSGAASPGAWYHLTAIFNKSMSLISLYVNDKLVAVRAHTAIPDSTGTFQIGRVRVSSGDSGYSGYYQGQIAQVMTFGKVVIDVALTAYFLDFNDDHKTDVVGRYSDGTLRLYAGNGAGGIASTYTTIATSWDNMSEIFSPGDFNGDGKPD</sequence>
<dbReference type="SMART" id="SM00560">
    <property type="entry name" value="LamGL"/>
    <property type="match status" value="1"/>
</dbReference>
<organism evidence="5 6">
    <name type="scientific">Actinoplanes awajinensis subsp. mycoplanecinus</name>
    <dbReference type="NCBI Taxonomy" id="135947"/>
    <lineage>
        <taxon>Bacteria</taxon>
        <taxon>Bacillati</taxon>
        <taxon>Actinomycetota</taxon>
        <taxon>Actinomycetes</taxon>
        <taxon>Micromonosporales</taxon>
        <taxon>Micromonosporaceae</taxon>
        <taxon>Actinoplanes</taxon>
    </lineage>
</organism>
<accession>A0A101JRA6</accession>
<reference evidence="5 6" key="1">
    <citation type="submission" date="2015-10" db="EMBL/GenBank/DDBJ databases">
        <authorList>
            <person name="Gilbert D.G."/>
        </authorList>
    </citation>
    <scope>NUCLEOTIDE SEQUENCE [LARGE SCALE GENOMIC DNA]</scope>
    <source>
        <strain evidence="5 6">NRRL B-16712</strain>
    </source>
</reference>
<feature type="non-terminal residue" evidence="5">
    <location>
        <position position="1241"/>
    </location>
</feature>
<evidence type="ECO:0000256" key="2">
    <source>
        <dbReference type="ARBA" id="ARBA00023157"/>
    </source>
</evidence>
<proteinExistence type="predicted"/>
<name>A0A101JRA6_9ACTN</name>
<keyword evidence="2" id="KW-1015">Disulfide bond</keyword>
<gene>
    <name evidence="5" type="ORF">ADL15_21945</name>
</gene>
<dbReference type="SUPFAM" id="SSF69318">
    <property type="entry name" value="Integrin alpha N-terminal domain"/>
    <property type="match status" value="1"/>
</dbReference>
<protein>
    <recommendedName>
        <fullName evidence="4">LamG-like jellyroll fold domain-containing protein</fullName>
    </recommendedName>
</protein>
<dbReference type="InterPro" id="IPR013320">
    <property type="entry name" value="ConA-like_dom_sf"/>
</dbReference>
<dbReference type="InterPro" id="IPR028994">
    <property type="entry name" value="Integrin_alpha_N"/>
</dbReference>
<dbReference type="Gene3D" id="2.60.120.200">
    <property type="match status" value="1"/>
</dbReference>
<dbReference type="Pfam" id="PF13517">
    <property type="entry name" value="FG-GAP_3"/>
    <property type="match status" value="1"/>
</dbReference>
<feature type="domain" description="LamG-like jellyroll fold" evidence="4">
    <location>
        <begin position="1032"/>
        <end position="1179"/>
    </location>
</feature>
<feature type="compositionally biased region" description="Low complexity" evidence="3">
    <location>
        <begin position="1"/>
        <end position="13"/>
    </location>
</feature>
<evidence type="ECO:0000259" key="4">
    <source>
        <dbReference type="SMART" id="SM00560"/>
    </source>
</evidence>
<comment type="caution">
    <text evidence="5">The sequence shown here is derived from an EMBL/GenBank/DDBJ whole genome shotgun (WGS) entry which is preliminary data.</text>
</comment>
<dbReference type="AlphaFoldDB" id="A0A101JRA6"/>
<evidence type="ECO:0000313" key="6">
    <source>
        <dbReference type="Proteomes" id="UP000053244"/>
    </source>
</evidence>
<dbReference type="EMBL" id="LLZH01000211">
    <property type="protein sequence ID" value="KUL31534.1"/>
    <property type="molecule type" value="Genomic_DNA"/>
</dbReference>
<dbReference type="SUPFAM" id="SSF49899">
    <property type="entry name" value="Concanavalin A-like lectins/glucanases"/>
    <property type="match status" value="1"/>
</dbReference>
<evidence type="ECO:0000256" key="3">
    <source>
        <dbReference type="SAM" id="MobiDB-lite"/>
    </source>
</evidence>